<organism evidence="2 3">
    <name type="scientific">Tabrizicola piscis</name>
    <dbReference type="NCBI Taxonomy" id="2494374"/>
    <lineage>
        <taxon>Bacteria</taxon>
        <taxon>Pseudomonadati</taxon>
        <taxon>Pseudomonadota</taxon>
        <taxon>Alphaproteobacteria</taxon>
        <taxon>Rhodobacterales</taxon>
        <taxon>Paracoccaceae</taxon>
        <taxon>Tabrizicola</taxon>
    </lineage>
</organism>
<evidence type="ECO:0000313" key="3">
    <source>
        <dbReference type="Proteomes" id="UP000282002"/>
    </source>
</evidence>
<evidence type="ECO:0000256" key="1">
    <source>
        <dbReference type="SAM" id="Phobius"/>
    </source>
</evidence>
<keyword evidence="1" id="KW-1133">Transmembrane helix</keyword>
<dbReference type="KEGG" id="taw:EI545_15525"/>
<protein>
    <recommendedName>
        <fullName evidence="4">DUF3329 domain-containing protein</fullName>
    </recommendedName>
</protein>
<proteinExistence type="predicted"/>
<accession>A0A3S8U935</accession>
<dbReference type="Proteomes" id="UP000282002">
    <property type="component" value="Chromosome"/>
</dbReference>
<gene>
    <name evidence="2" type="ORF">EI545_15525</name>
</gene>
<keyword evidence="1" id="KW-0812">Transmembrane</keyword>
<dbReference type="EMBL" id="CP034328">
    <property type="protein sequence ID" value="AZL60114.1"/>
    <property type="molecule type" value="Genomic_DNA"/>
</dbReference>
<sequence>MKFLDPDDPFFAKPWVRWATVVAPIAWGLVELFWTESAIWGALFIGVGVYAFWALFLHRRDG</sequence>
<evidence type="ECO:0008006" key="4">
    <source>
        <dbReference type="Google" id="ProtNLM"/>
    </source>
</evidence>
<dbReference type="RefSeq" id="WP_125326309.1">
    <property type="nucleotide sequence ID" value="NZ_CP034328.1"/>
</dbReference>
<feature type="transmembrane region" description="Helical" evidence="1">
    <location>
        <begin position="38"/>
        <end position="57"/>
    </location>
</feature>
<keyword evidence="3" id="KW-1185">Reference proteome</keyword>
<dbReference type="OrthoDB" id="7362327at2"/>
<dbReference type="AlphaFoldDB" id="A0A3S8U935"/>
<evidence type="ECO:0000313" key="2">
    <source>
        <dbReference type="EMBL" id="AZL60114.1"/>
    </source>
</evidence>
<name>A0A3S8U935_9RHOB</name>
<keyword evidence="1" id="KW-0472">Membrane</keyword>
<reference evidence="2 3" key="1">
    <citation type="submission" date="2018-12" db="EMBL/GenBank/DDBJ databases">
        <title>Complete genome sequencing of Tabrizicola sp. K13M18.</title>
        <authorList>
            <person name="Bae J.-W."/>
        </authorList>
    </citation>
    <scope>NUCLEOTIDE SEQUENCE [LARGE SCALE GENOMIC DNA]</scope>
    <source>
        <strain evidence="2 3">K13M18</strain>
    </source>
</reference>